<dbReference type="Pfam" id="PF01522">
    <property type="entry name" value="Polysacc_deac_1"/>
    <property type="match status" value="1"/>
</dbReference>
<protein>
    <submittedName>
        <fullName evidence="4">Polysaccharide deacetylase family protein</fullName>
    </submittedName>
</protein>
<dbReference type="PANTHER" id="PTHR34216:SF3">
    <property type="entry name" value="POLY-BETA-1,6-N-ACETYL-D-GLUCOSAMINE N-DEACETYLASE"/>
    <property type="match status" value="1"/>
</dbReference>
<dbReference type="InterPro" id="IPR051398">
    <property type="entry name" value="Polysacch_Deacetylase"/>
</dbReference>
<dbReference type="InterPro" id="IPR011330">
    <property type="entry name" value="Glyco_hydro/deAcase_b/a-brl"/>
</dbReference>
<evidence type="ECO:0000256" key="1">
    <source>
        <dbReference type="ARBA" id="ARBA00004613"/>
    </source>
</evidence>
<dbReference type="PROSITE" id="PS51677">
    <property type="entry name" value="NODB"/>
    <property type="match status" value="1"/>
</dbReference>
<dbReference type="Gene3D" id="3.20.20.370">
    <property type="entry name" value="Glycoside hydrolase/deacetylase"/>
    <property type="match status" value="1"/>
</dbReference>
<proteinExistence type="predicted"/>
<evidence type="ECO:0000313" key="4">
    <source>
        <dbReference type="EMBL" id="XBO73640.1"/>
    </source>
</evidence>
<dbReference type="SUPFAM" id="SSF88713">
    <property type="entry name" value="Glycoside hydrolase/deacetylase"/>
    <property type="match status" value="1"/>
</dbReference>
<name>A0AAU7KPK4_9GAMM</name>
<feature type="domain" description="NodB homology" evidence="3">
    <location>
        <begin position="61"/>
        <end position="327"/>
    </location>
</feature>
<evidence type="ECO:0000256" key="2">
    <source>
        <dbReference type="ARBA" id="ARBA00022729"/>
    </source>
</evidence>
<evidence type="ECO:0000259" key="3">
    <source>
        <dbReference type="PROSITE" id="PS51677"/>
    </source>
</evidence>
<comment type="subcellular location">
    <subcellularLocation>
        <location evidence="1">Secreted</location>
    </subcellularLocation>
</comment>
<dbReference type="AlphaFoldDB" id="A0AAU7KPK4"/>
<dbReference type="CDD" id="cd10971">
    <property type="entry name" value="CE4_DAC_u2_5s"/>
    <property type="match status" value="1"/>
</dbReference>
<dbReference type="EMBL" id="CP098828">
    <property type="protein sequence ID" value="XBO73640.1"/>
    <property type="molecule type" value="Genomic_DNA"/>
</dbReference>
<dbReference type="GO" id="GO:0005975">
    <property type="term" value="P:carbohydrate metabolic process"/>
    <property type="evidence" value="ECO:0007669"/>
    <property type="project" value="InterPro"/>
</dbReference>
<accession>A0AAU7KPK4</accession>
<dbReference type="PANTHER" id="PTHR34216">
    <property type="match status" value="1"/>
</dbReference>
<organism evidence="4">
    <name type="scientific">Halomonas sp. H10-59</name>
    <dbReference type="NCBI Taxonomy" id="2950874"/>
    <lineage>
        <taxon>Bacteria</taxon>
        <taxon>Pseudomonadati</taxon>
        <taxon>Pseudomonadota</taxon>
        <taxon>Gammaproteobacteria</taxon>
        <taxon>Oceanospirillales</taxon>
        <taxon>Halomonadaceae</taxon>
        <taxon>Halomonas</taxon>
    </lineage>
</organism>
<dbReference type="GO" id="GO:0005576">
    <property type="term" value="C:extracellular region"/>
    <property type="evidence" value="ECO:0007669"/>
    <property type="project" value="UniProtKB-SubCell"/>
</dbReference>
<sequence>MLTIVMYHYVRPLAGSRYPRLKALELAAFRAQLDHLERHYRPVTMEQVIAAWRGQQTLPEQAVLLSFDDGYRDHLEHVLPELERRGLQGSFFPCTGTLRDGLILDVNKIQFVLASVASTAELLPALARALDKRRERHGLGTYEDIHRRVYHRLSRQGRFDDPDTLFFKRLLQRELPFEVRHDVIDELFARFVSTDQRAFAEMLYLSDAEVRQLHDAGMHIGCHGDQHFWFDSLTPEQQGRDLEVSLAHLRNLGVLGDDWVMCYPYGGVDEALLGRLRQLGCAAGLTVASRQADPARDDPLLLPRLDTNDLPSQAAACPGDPATVQVG</sequence>
<dbReference type="RefSeq" id="WP_348814433.1">
    <property type="nucleotide sequence ID" value="NZ_CP098828.1"/>
</dbReference>
<dbReference type="GO" id="GO:0016810">
    <property type="term" value="F:hydrolase activity, acting on carbon-nitrogen (but not peptide) bonds"/>
    <property type="evidence" value="ECO:0007669"/>
    <property type="project" value="InterPro"/>
</dbReference>
<dbReference type="InterPro" id="IPR002509">
    <property type="entry name" value="NODB_dom"/>
</dbReference>
<keyword evidence="2" id="KW-0732">Signal</keyword>
<gene>
    <name evidence="4" type="ORF">NFG57_12435</name>
</gene>
<reference evidence="4" key="1">
    <citation type="submission" date="2022-06" db="EMBL/GenBank/DDBJ databases">
        <title>A novel DMS-producing enzyme.</title>
        <authorList>
            <person name="Zhang Y."/>
        </authorList>
    </citation>
    <scope>NUCLEOTIDE SEQUENCE</scope>
    <source>
        <strain evidence="4">H10-59</strain>
    </source>
</reference>